<dbReference type="SUPFAM" id="SSF56784">
    <property type="entry name" value="HAD-like"/>
    <property type="match status" value="1"/>
</dbReference>
<feature type="compositionally biased region" description="Basic residues" evidence="1">
    <location>
        <begin position="25"/>
        <end position="36"/>
    </location>
</feature>
<evidence type="ECO:0000313" key="3">
    <source>
        <dbReference type="EMBL" id="KAE9604427.1"/>
    </source>
</evidence>
<organism evidence="3 4">
    <name type="scientific">Lupinus albus</name>
    <name type="common">White lupine</name>
    <name type="synonym">Lupinus termis</name>
    <dbReference type="NCBI Taxonomy" id="3870"/>
    <lineage>
        <taxon>Eukaryota</taxon>
        <taxon>Viridiplantae</taxon>
        <taxon>Streptophyta</taxon>
        <taxon>Embryophyta</taxon>
        <taxon>Tracheophyta</taxon>
        <taxon>Spermatophyta</taxon>
        <taxon>Magnoliopsida</taxon>
        <taxon>eudicotyledons</taxon>
        <taxon>Gunneridae</taxon>
        <taxon>Pentapetalae</taxon>
        <taxon>rosids</taxon>
        <taxon>fabids</taxon>
        <taxon>Fabales</taxon>
        <taxon>Fabaceae</taxon>
        <taxon>Papilionoideae</taxon>
        <taxon>50 kb inversion clade</taxon>
        <taxon>genistoids sensu lato</taxon>
        <taxon>core genistoids</taxon>
        <taxon>Genisteae</taxon>
        <taxon>Lupinus</taxon>
    </lineage>
</organism>
<dbReference type="SMART" id="SM00577">
    <property type="entry name" value="CPDc"/>
    <property type="match status" value="1"/>
</dbReference>
<dbReference type="InterPro" id="IPR036412">
    <property type="entry name" value="HAD-like_sf"/>
</dbReference>
<evidence type="ECO:0000259" key="2">
    <source>
        <dbReference type="PROSITE" id="PS50969"/>
    </source>
</evidence>
<dbReference type="OrthoDB" id="1711508at2759"/>
<gene>
    <name evidence="3" type="ORF">Lalb_Chr11g0071721</name>
</gene>
<feature type="compositionally biased region" description="Polar residues" evidence="1">
    <location>
        <begin position="8"/>
        <end position="22"/>
    </location>
</feature>
<protein>
    <submittedName>
        <fullName evidence="3">Putative FCP1 domain, HAD-like domain-containing protein</fullName>
    </submittedName>
</protein>
<feature type="compositionally biased region" description="Basic and acidic residues" evidence="1">
    <location>
        <begin position="54"/>
        <end position="67"/>
    </location>
</feature>
<dbReference type="AlphaFoldDB" id="A0A6A4PS36"/>
<reference evidence="4" key="1">
    <citation type="journal article" date="2020" name="Nat. Commun.">
        <title>Genome sequence of the cluster root forming white lupin.</title>
        <authorList>
            <person name="Hufnagel B."/>
            <person name="Marques A."/>
            <person name="Soriano A."/>
            <person name="Marques L."/>
            <person name="Divol F."/>
            <person name="Doumas P."/>
            <person name="Sallet E."/>
            <person name="Mancinotti D."/>
            <person name="Carrere S."/>
            <person name="Marande W."/>
            <person name="Arribat S."/>
            <person name="Keller J."/>
            <person name="Huneau C."/>
            <person name="Blein T."/>
            <person name="Aime D."/>
            <person name="Laguerre M."/>
            <person name="Taylor J."/>
            <person name="Schubert V."/>
            <person name="Nelson M."/>
            <person name="Geu-Flores F."/>
            <person name="Crespi M."/>
            <person name="Gallardo-Guerrero K."/>
            <person name="Delaux P.-M."/>
            <person name="Salse J."/>
            <person name="Berges H."/>
            <person name="Guyot R."/>
            <person name="Gouzy J."/>
            <person name="Peret B."/>
        </authorList>
    </citation>
    <scope>NUCLEOTIDE SEQUENCE [LARGE SCALE GENOMIC DNA]</scope>
    <source>
        <strain evidence="4">cv. Amiga</strain>
    </source>
</reference>
<dbReference type="Pfam" id="PF03031">
    <property type="entry name" value="NIF"/>
    <property type="match status" value="1"/>
</dbReference>
<dbReference type="PROSITE" id="PS50969">
    <property type="entry name" value="FCP1"/>
    <property type="match status" value="1"/>
</dbReference>
<dbReference type="FunFam" id="3.40.50.1000:FF:000257">
    <property type="entry name" value="Haloacid dehalogenase-like hydrolase (HAD) superfamily protein"/>
    <property type="match status" value="1"/>
</dbReference>
<dbReference type="InterPro" id="IPR004274">
    <property type="entry name" value="FCP1_dom"/>
</dbReference>
<feature type="region of interest" description="Disordered" evidence="1">
    <location>
        <begin position="1"/>
        <end position="110"/>
    </location>
</feature>
<feature type="region of interest" description="Disordered" evidence="1">
    <location>
        <begin position="588"/>
        <end position="608"/>
    </location>
</feature>
<keyword evidence="4" id="KW-1185">Reference proteome</keyword>
<dbReference type="Proteomes" id="UP000447434">
    <property type="component" value="Chromosome 11"/>
</dbReference>
<evidence type="ECO:0000313" key="4">
    <source>
        <dbReference type="Proteomes" id="UP000447434"/>
    </source>
</evidence>
<feature type="domain" description="FCP1 homology" evidence="2">
    <location>
        <begin position="367"/>
        <end position="548"/>
    </location>
</feature>
<comment type="caution">
    <text evidence="3">The sequence shown here is derived from an EMBL/GenBank/DDBJ whole genome shotgun (WGS) entry which is preliminary data.</text>
</comment>
<proteinExistence type="predicted"/>
<accession>A0A6A4PS36</accession>
<feature type="compositionally biased region" description="Basic residues" evidence="1">
    <location>
        <begin position="87"/>
        <end position="100"/>
    </location>
</feature>
<dbReference type="InterPro" id="IPR023214">
    <property type="entry name" value="HAD_sf"/>
</dbReference>
<dbReference type="PANTHER" id="PTHR12210">
    <property type="entry name" value="DULLARD PROTEIN PHOSPHATASE"/>
    <property type="match status" value="1"/>
</dbReference>
<sequence length="608" mass="68468">MDLHMESPTRTSLEGSLASTEVHSLKKRKRVKKKKQGKDVQNKDNGPDFLLDCSSRKTDASVKDPLHESPTLPNLLESQQIVEQNSKKNKRKRKRQKMKHKAMEDNVKNDCCTPNDIISSKISTPVLDMPSEHPIQIVSTDPVIIQSCAERDICLGENEEKDQSMLKTAAENSNRECEFEELRCTSNSVIANADGFAKDSGLEVVKLNVEQDINANTSNPVDENGFVKNGSEEMIHDDYPSPVNFNLEPAIMQDHHEDDSCKFSDGPLSVGLIKKERELSKDQVTSNSTVATEKMKLIISDQKFITASVVDIPEVQLEEANSKHVDHIESTRNHMSLAGDVSELSLVSIKDSLSKISHFSLDSTTTNNSKNKLLIIDLNGLLADFVSYFSKGPEPDLMLQRRKVYKRPFCDDFLEFCFDRFHVGVWSSRAKSNVDKVIELLMGKFASKLLFCWNQSQCTRTEFTTVENTEKPLLLKELSKLWEKVDPSLPWEKGVFNETNTVLLDDSPYKALVNPMHTGIFPYSYRYDDNTDASLGPGGDLRVYLEGLAMAGNVQEYISSNPFGQRPIREANPSWGYYKKVIESVKRRHKARPSSAPSHQVGSELLTD</sequence>
<name>A0A6A4PS36_LUPAL</name>
<feature type="compositionally biased region" description="Basic and acidic residues" evidence="1">
    <location>
        <begin position="37"/>
        <end position="46"/>
    </location>
</feature>
<dbReference type="InterPro" id="IPR050365">
    <property type="entry name" value="TIM50"/>
</dbReference>
<evidence type="ECO:0000256" key="1">
    <source>
        <dbReference type="SAM" id="MobiDB-lite"/>
    </source>
</evidence>
<dbReference type="EMBL" id="WOCE01000011">
    <property type="protein sequence ID" value="KAE9604427.1"/>
    <property type="molecule type" value="Genomic_DNA"/>
</dbReference>
<dbReference type="Gene3D" id="3.40.50.1000">
    <property type="entry name" value="HAD superfamily/HAD-like"/>
    <property type="match status" value="1"/>
</dbReference>